<sequence length="113" mass="12684">MDATRLNALSVYHVIATIGIAAPLLCPIAPLFPSLFILLLLETPTAFLGYCNRSIPYMVKIRKFRIPVRFCGAGMEFLQPTLLPSWSIKVMKVEPGPTKPNFRLNGHVSWDRN</sequence>
<feature type="transmembrane region" description="Helical" evidence="1">
    <location>
        <begin position="31"/>
        <end position="51"/>
    </location>
</feature>
<keyword evidence="1" id="KW-0472">Membrane</keyword>
<dbReference type="Proteomes" id="UP001219525">
    <property type="component" value="Unassembled WGS sequence"/>
</dbReference>
<evidence type="ECO:0000256" key="1">
    <source>
        <dbReference type="SAM" id="Phobius"/>
    </source>
</evidence>
<keyword evidence="1" id="KW-0812">Transmembrane</keyword>
<evidence type="ECO:0000313" key="2">
    <source>
        <dbReference type="EMBL" id="KAJ7210760.1"/>
    </source>
</evidence>
<evidence type="ECO:0000313" key="3">
    <source>
        <dbReference type="Proteomes" id="UP001219525"/>
    </source>
</evidence>
<reference evidence="2" key="1">
    <citation type="submission" date="2023-03" db="EMBL/GenBank/DDBJ databases">
        <title>Massive genome expansion in bonnet fungi (Mycena s.s.) driven by repeated elements and novel gene families across ecological guilds.</title>
        <authorList>
            <consortium name="Lawrence Berkeley National Laboratory"/>
            <person name="Harder C.B."/>
            <person name="Miyauchi S."/>
            <person name="Viragh M."/>
            <person name="Kuo A."/>
            <person name="Thoen E."/>
            <person name="Andreopoulos B."/>
            <person name="Lu D."/>
            <person name="Skrede I."/>
            <person name="Drula E."/>
            <person name="Henrissat B."/>
            <person name="Morin E."/>
            <person name="Kohler A."/>
            <person name="Barry K."/>
            <person name="LaButti K."/>
            <person name="Morin E."/>
            <person name="Salamov A."/>
            <person name="Lipzen A."/>
            <person name="Mereny Z."/>
            <person name="Hegedus B."/>
            <person name="Baldrian P."/>
            <person name="Stursova M."/>
            <person name="Weitz H."/>
            <person name="Taylor A."/>
            <person name="Grigoriev I.V."/>
            <person name="Nagy L.G."/>
            <person name="Martin F."/>
            <person name="Kauserud H."/>
        </authorList>
    </citation>
    <scope>NUCLEOTIDE SEQUENCE</scope>
    <source>
        <strain evidence="2">9144</strain>
    </source>
</reference>
<protein>
    <submittedName>
        <fullName evidence="2">Uncharacterized protein</fullName>
    </submittedName>
</protein>
<dbReference type="EMBL" id="JARJCW010000027">
    <property type="protein sequence ID" value="KAJ7210760.1"/>
    <property type="molecule type" value="Genomic_DNA"/>
</dbReference>
<proteinExistence type="predicted"/>
<keyword evidence="1" id="KW-1133">Transmembrane helix</keyword>
<dbReference type="AlphaFoldDB" id="A0AAD6YHS1"/>
<gene>
    <name evidence="2" type="ORF">GGX14DRAFT_394393</name>
</gene>
<comment type="caution">
    <text evidence="2">The sequence shown here is derived from an EMBL/GenBank/DDBJ whole genome shotgun (WGS) entry which is preliminary data.</text>
</comment>
<feature type="transmembrane region" description="Helical" evidence="1">
    <location>
        <begin position="7"/>
        <end position="25"/>
    </location>
</feature>
<keyword evidence="3" id="KW-1185">Reference proteome</keyword>
<organism evidence="2 3">
    <name type="scientific">Mycena pura</name>
    <dbReference type="NCBI Taxonomy" id="153505"/>
    <lineage>
        <taxon>Eukaryota</taxon>
        <taxon>Fungi</taxon>
        <taxon>Dikarya</taxon>
        <taxon>Basidiomycota</taxon>
        <taxon>Agaricomycotina</taxon>
        <taxon>Agaricomycetes</taxon>
        <taxon>Agaricomycetidae</taxon>
        <taxon>Agaricales</taxon>
        <taxon>Marasmiineae</taxon>
        <taxon>Mycenaceae</taxon>
        <taxon>Mycena</taxon>
    </lineage>
</organism>
<accession>A0AAD6YHS1</accession>
<name>A0AAD6YHS1_9AGAR</name>